<comment type="caution">
    <text evidence="2">The sequence shown here is derived from an EMBL/GenBank/DDBJ whole genome shotgun (WGS) entry which is preliminary data.</text>
</comment>
<gene>
    <name evidence="2" type="ORF">Zmor_020705</name>
</gene>
<dbReference type="EMBL" id="JALNTZ010000006">
    <property type="protein sequence ID" value="KAJ3648938.1"/>
    <property type="molecule type" value="Genomic_DNA"/>
</dbReference>
<feature type="region of interest" description="Disordered" evidence="1">
    <location>
        <begin position="55"/>
        <end position="97"/>
    </location>
</feature>
<sequence>MTYVGNIFQNNKCRAPYFILYKNIQFKSRIWVLEGVAISSGMVVAPGTRSVVGDDCGSGCDTGDRDSATRMKASVMRHRGPRQCDPDEDVGDAAQGT</sequence>
<evidence type="ECO:0000313" key="2">
    <source>
        <dbReference type="EMBL" id="KAJ3648938.1"/>
    </source>
</evidence>
<dbReference type="AlphaFoldDB" id="A0AA38M9Y6"/>
<proteinExistence type="predicted"/>
<evidence type="ECO:0000313" key="3">
    <source>
        <dbReference type="Proteomes" id="UP001168821"/>
    </source>
</evidence>
<protein>
    <submittedName>
        <fullName evidence="2">Uncharacterized protein</fullName>
    </submittedName>
</protein>
<keyword evidence="3" id="KW-1185">Reference proteome</keyword>
<dbReference type="Proteomes" id="UP001168821">
    <property type="component" value="Unassembled WGS sequence"/>
</dbReference>
<accession>A0AA38M9Y6</accession>
<evidence type="ECO:0000256" key="1">
    <source>
        <dbReference type="SAM" id="MobiDB-lite"/>
    </source>
</evidence>
<name>A0AA38M9Y6_9CUCU</name>
<reference evidence="2" key="1">
    <citation type="journal article" date="2023" name="G3 (Bethesda)">
        <title>Whole genome assemblies of Zophobas morio and Tenebrio molitor.</title>
        <authorList>
            <person name="Kaur S."/>
            <person name="Stinson S.A."/>
            <person name="diCenzo G.C."/>
        </authorList>
    </citation>
    <scope>NUCLEOTIDE SEQUENCE</scope>
    <source>
        <strain evidence="2">QUZm001</strain>
    </source>
</reference>
<organism evidence="2 3">
    <name type="scientific">Zophobas morio</name>
    <dbReference type="NCBI Taxonomy" id="2755281"/>
    <lineage>
        <taxon>Eukaryota</taxon>
        <taxon>Metazoa</taxon>
        <taxon>Ecdysozoa</taxon>
        <taxon>Arthropoda</taxon>
        <taxon>Hexapoda</taxon>
        <taxon>Insecta</taxon>
        <taxon>Pterygota</taxon>
        <taxon>Neoptera</taxon>
        <taxon>Endopterygota</taxon>
        <taxon>Coleoptera</taxon>
        <taxon>Polyphaga</taxon>
        <taxon>Cucujiformia</taxon>
        <taxon>Tenebrionidae</taxon>
        <taxon>Zophobas</taxon>
    </lineage>
</organism>